<dbReference type="EMBL" id="JACHHK010000001">
    <property type="protein sequence ID" value="MBB5182158.1"/>
    <property type="molecule type" value="Genomic_DNA"/>
</dbReference>
<reference evidence="2 3" key="1">
    <citation type="submission" date="2020-08" db="EMBL/GenBank/DDBJ databases">
        <title>Genomic Encyclopedia of Type Strains, Phase IV (KMG-IV): sequencing the most valuable type-strain genomes for metagenomic binning, comparative biology and taxonomic classification.</title>
        <authorList>
            <person name="Goeker M."/>
        </authorList>
    </citation>
    <scope>NUCLEOTIDE SEQUENCE [LARGE SCALE GENOMIC DNA]</scope>
    <source>
        <strain evidence="2 3">DSM 25799</strain>
    </source>
</reference>
<keyword evidence="3" id="KW-1185">Reference proteome</keyword>
<gene>
    <name evidence="2" type="ORF">HNQ47_000161</name>
</gene>
<dbReference type="Proteomes" id="UP000539953">
    <property type="component" value="Unassembled WGS sequence"/>
</dbReference>
<accession>A0A7W8CV60</accession>
<dbReference type="AlphaFoldDB" id="A0A7W8CV60"/>
<evidence type="ECO:0000313" key="2">
    <source>
        <dbReference type="EMBL" id="MBB5182158.1"/>
    </source>
</evidence>
<evidence type="ECO:0000256" key="1">
    <source>
        <dbReference type="SAM" id="MobiDB-lite"/>
    </source>
</evidence>
<organism evidence="2 3">
    <name type="scientific">Catenisphaera adipataccumulans</name>
    <dbReference type="NCBI Taxonomy" id="700500"/>
    <lineage>
        <taxon>Bacteria</taxon>
        <taxon>Bacillati</taxon>
        <taxon>Bacillota</taxon>
        <taxon>Erysipelotrichia</taxon>
        <taxon>Erysipelotrichales</taxon>
        <taxon>Erysipelotrichaceae</taxon>
        <taxon>Catenisphaera</taxon>
    </lineage>
</organism>
<name>A0A7W8CV60_9FIRM</name>
<sequence length="30" mass="3387">MNDFVSFAAMNIQRKSSTPNQGDRIVSQDE</sequence>
<protein>
    <submittedName>
        <fullName evidence="2">Uncharacterized protein</fullName>
    </submittedName>
</protein>
<feature type="region of interest" description="Disordered" evidence="1">
    <location>
        <begin position="9"/>
        <end position="30"/>
    </location>
</feature>
<comment type="caution">
    <text evidence="2">The sequence shown here is derived from an EMBL/GenBank/DDBJ whole genome shotgun (WGS) entry which is preliminary data.</text>
</comment>
<evidence type="ECO:0000313" key="3">
    <source>
        <dbReference type="Proteomes" id="UP000539953"/>
    </source>
</evidence>
<proteinExistence type="predicted"/>